<protein>
    <submittedName>
        <fullName evidence="1">Uncharacterized protein</fullName>
    </submittedName>
</protein>
<keyword evidence="2" id="KW-1185">Reference proteome</keyword>
<proteinExistence type="predicted"/>
<gene>
    <name evidence="1" type="ORF">E2C01_064541</name>
</gene>
<dbReference type="AlphaFoldDB" id="A0A5B7HM37"/>
<evidence type="ECO:0000313" key="2">
    <source>
        <dbReference type="Proteomes" id="UP000324222"/>
    </source>
</evidence>
<accession>A0A5B7HM37</accession>
<reference evidence="1 2" key="1">
    <citation type="submission" date="2019-05" db="EMBL/GenBank/DDBJ databases">
        <title>Another draft genome of Portunus trituberculatus and its Hox gene families provides insights of decapod evolution.</title>
        <authorList>
            <person name="Jeong J.-H."/>
            <person name="Song I."/>
            <person name="Kim S."/>
            <person name="Choi T."/>
            <person name="Kim D."/>
            <person name="Ryu S."/>
            <person name="Kim W."/>
        </authorList>
    </citation>
    <scope>NUCLEOTIDE SEQUENCE [LARGE SCALE GENOMIC DNA]</scope>
    <source>
        <tissue evidence="1">Muscle</tissue>
    </source>
</reference>
<evidence type="ECO:0000313" key="1">
    <source>
        <dbReference type="EMBL" id="MPC70297.1"/>
    </source>
</evidence>
<dbReference type="EMBL" id="VSRR010030898">
    <property type="protein sequence ID" value="MPC70297.1"/>
    <property type="molecule type" value="Genomic_DNA"/>
</dbReference>
<comment type="caution">
    <text evidence="1">The sequence shown here is derived from an EMBL/GenBank/DDBJ whole genome shotgun (WGS) entry which is preliminary data.</text>
</comment>
<organism evidence="1 2">
    <name type="scientific">Portunus trituberculatus</name>
    <name type="common">Swimming crab</name>
    <name type="synonym">Neptunus trituberculatus</name>
    <dbReference type="NCBI Taxonomy" id="210409"/>
    <lineage>
        <taxon>Eukaryota</taxon>
        <taxon>Metazoa</taxon>
        <taxon>Ecdysozoa</taxon>
        <taxon>Arthropoda</taxon>
        <taxon>Crustacea</taxon>
        <taxon>Multicrustacea</taxon>
        <taxon>Malacostraca</taxon>
        <taxon>Eumalacostraca</taxon>
        <taxon>Eucarida</taxon>
        <taxon>Decapoda</taxon>
        <taxon>Pleocyemata</taxon>
        <taxon>Brachyura</taxon>
        <taxon>Eubrachyura</taxon>
        <taxon>Portunoidea</taxon>
        <taxon>Portunidae</taxon>
        <taxon>Portuninae</taxon>
        <taxon>Portunus</taxon>
    </lineage>
</organism>
<sequence length="180" mass="20685">MIESQKTYHHHCHHHHHHYELLQAQSLRYTPSTSAAPPSLTITRNTNLNTSSHQYQPSHILSLVPTFPHPFTSTNLTISFHQYQPSHIFSPVPTFPHPFTSTNLPTSFHQYQPSHILSPVPSPRAQNTTFNKTSHISSPVTSTFHHINTYYYRFSPPTDSLHSPLHDSLLDHHKHQSKSK</sequence>
<name>A0A5B7HM37_PORTR</name>
<dbReference type="Proteomes" id="UP000324222">
    <property type="component" value="Unassembled WGS sequence"/>
</dbReference>